<reference evidence="1 2" key="1">
    <citation type="submission" date="2017-05" db="EMBL/GenBank/DDBJ databases">
        <authorList>
            <person name="Varghese N."/>
            <person name="Submissions S."/>
        </authorList>
    </citation>
    <scope>NUCLEOTIDE SEQUENCE [LARGE SCALE GENOMIC DNA]</scope>
    <source>
        <strain evidence="1 2">DSM 45139</strain>
    </source>
</reference>
<proteinExistence type="predicted"/>
<dbReference type="Proteomes" id="UP000315460">
    <property type="component" value="Unassembled WGS sequence"/>
</dbReference>
<dbReference type="EMBL" id="FXTG01000001">
    <property type="protein sequence ID" value="SMO47419.1"/>
    <property type="molecule type" value="Genomic_DNA"/>
</dbReference>
<name>A0ABY1MY78_9ACTN</name>
<keyword evidence="2" id="KW-1185">Reference proteome</keyword>
<accession>A0ABY1MY78</accession>
<dbReference type="RefSeq" id="WP_154828480.1">
    <property type="nucleotide sequence ID" value="NZ_BAAAQH010000004.1"/>
</dbReference>
<evidence type="ECO:0008006" key="3">
    <source>
        <dbReference type="Google" id="ProtNLM"/>
    </source>
</evidence>
<protein>
    <recommendedName>
        <fullName evidence="3">SnoaL-like domain-containing protein</fullName>
    </recommendedName>
</protein>
<evidence type="ECO:0000313" key="1">
    <source>
        <dbReference type="EMBL" id="SMO47419.1"/>
    </source>
</evidence>
<gene>
    <name evidence="1" type="ORF">SAMN06265174_101800</name>
</gene>
<sequence length="62" mass="6946">MRFIVGTGTTELHAHIDLDYRITATGQSRMLPAVTVLDVTCRDGQWAVWATTHTDTAEQETR</sequence>
<evidence type="ECO:0000313" key="2">
    <source>
        <dbReference type="Proteomes" id="UP000315460"/>
    </source>
</evidence>
<organism evidence="1 2">
    <name type="scientific">Dietzia kunjamensis subsp. schimae</name>
    <dbReference type="NCBI Taxonomy" id="498198"/>
    <lineage>
        <taxon>Bacteria</taxon>
        <taxon>Bacillati</taxon>
        <taxon>Actinomycetota</taxon>
        <taxon>Actinomycetes</taxon>
        <taxon>Mycobacteriales</taxon>
        <taxon>Dietziaceae</taxon>
        <taxon>Dietzia</taxon>
    </lineage>
</organism>
<comment type="caution">
    <text evidence="1">The sequence shown here is derived from an EMBL/GenBank/DDBJ whole genome shotgun (WGS) entry which is preliminary data.</text>
</comment>